<organism evidence="1">
    <name type="scientific">Klebsiella phage Kpn74</name>
    <dbReference type="NCBI Taxonomy" id="3044026"/>
    <lineage>
        <taxon>Viruses</taxon>
        <taxon>Duplodnaviria</taxon>
        <taxon>Heunggongvirae</taxon>
        <taxon>Uroviricota</taxon>
        <taxon>Caudoviricetes</taxon>
    </lineage>
</organism>
<accession>A0AAT9V5B3</accession>
<name>A0AAT9V5B3_9CAUD</name>
<protein>
    <submittedName>
        <fullName evidence="1">Uncharacterized protein</fullName>
    </submittedName>
</protein>
<sequence>MSITSLKIKGEMMNVKQIRENMTEAALSVESVMRGHPASPCRN</sequence>
<dbReference type="EMBL" id="OQ790078">
    <property type="protein sequence ID" value="WJE88356.1"/>
    <property type="molecule type" value="Genomic_DNA"/>
</dbReference>
<proteinExistence type="predicted"/>
<evidence type="ECO:0000313" key="1">
    <source>
        <dbReference type="EMBL" id="WJE88356.1"/>
    </source>
</evidence>
<reference evidence="1" key="1">
    <citation type="journal article" date="2024" name="Can. J. Microbiol.">
        <title>Biological and genomic characteristics of three novel bacteriophages and a phage-plasmid of Klebsiella pneumoniae.</title>
        <authorList>
            <person name="Uskudar-Guclu A."/>
            <person name="Unlu S."/>
            <person name="Salih-Dogan H."/>
            <person name="Yalcin S."/>
            <person name="Basustaoglu A."/>
        </authorList>
    </citation>
    <scope>NUCLEOTIDE SEQUENCE</scope>
</reference>